<feature type="domain" description="PH" evidence="5">
    <location>
        <begin position="245"/>
        <end position="344"/>
    </location>
</feature>
<keyword evidence="2" id="KW-0677">Repeat</keyword>
<dbReference type="InterPro" id="IPR011993">
    <property type="entry name" value="PH-like_dom_sf"/>
</dbReference>
<dbReference type="Gene3D" id="2.30.29.30">
    <property type="entry name" value="Pleckstrin-homology domain (PH domain)/Phosphotyrosine-binding domain (PTB)"/>
    <property type="match status" value="1"/>
</dbReference>
<dbReference type="SUPFAM" id="SSF48065">
    <property type="entry name" value="DBL homology domain (DH-domain)"/>
    <property type="match status" value="1"/>
</dbReference>
<dbReference type="Gene3D" id="2.120.10.80">
    <property type="entry name" value="Kelch-type beta propeller"/>
    <property type="match status" value="2"/>
</dbReference>
<feature type="compositionally biased region" description="Gly residues" evidence="4">
    <location>
        <begin position="845"/>
        <end position="863"/>
    </location>
</feature>
<dbReference type="InterPro" id="IPR035899">
    <property type="entry name" value="DBL_dom_sf"/>
</dbReference>
<accession>A0AAV7ZG63</accession>
<dbReference type="Pfam" id="PF00621">
    <property type="entry name" value="RhoGEF"/>
    <property type="match status" value="1"/>
</dbReference>
<dbReference type="CDD" id="cd00160">
    <property type="entry name" value="RhoGEF"/>
    <property type="match status" value="1"/>
</dbReference>
<dbReference type="InterPro" id="IPR000219">
    <property type="entry name" value="DH_dom"/>
</dbReference>
<reference evidence="7" key="1">
    <citation type="submission" date="2022-08" db="EMBL/GenBank/DDBJ databases">
        <title>Novel sulphate-reducing endosymbionts in the free-living metamonad Anaeramoeba.</title>
        <authorList>
            <person name="Jerlstrom-Hultqvist J."/>
            <person name="Cepicka I."/>
            <person name="Gallot-Lavallee L."/>
            <person name="Salas-Leiva D."/>
            <person name="Curtis B.A."/>
            <person name="Zahonova K."/>
            <person name="Pipaliya S."/>
            <person name="Dacks J."/>
            <person name="Roger A.J."/>
        </authorList>
    </citation>
    <scope>NUCLEOTIDE SEQUENCE</scope>
    <source>
        <strain evidence="7">Busselton2</strain>
    </source>
</reference>
<dbReference type="Proteomes" id="UP001146793">
    <property type="component" value="Unassembled WGS sequence"/>
</dbReference>
<evidence type="ECO:0000313" key="7">
    <source>
        <dbReference type="EMBL" id="KAJ3439248.1"/>
    </source>
</evidence>
<dbReference type="PROSITE" id="PS50010">
    <property type="entry name" value="DH_2"/>
    <property type="match status" value="1"/>
</dbReference>
<dbReference type="PANTHER" id="PTHR46093">
    <property type="entry name" value="ACYL-COA-BINDING DOMAIN-CONTAINING PROTEIN 5"/>
    <property type="match status" value="1"/>
</dbReference>
<dbReference type="SMART" id="SM00233">
    <property type="entry name" value="PH"/>
    <property type="match status" value="1"/>
</dbReference>
<evidence type="ECO:0000256" key="4">
    <source>
        <dbReference type="SAM" id="MobiDB-lite"/>
    </source>
</evidence>
<gene>
    <name evidence="7" type="ORF">M0812_15272</name>
</gene>
<sequence length="1094" mass="126027">MTNKEQSAIFLQKIIRGHQSRKVIRGPLFKKQFMKQNFTHEILETERTYFKQLDAMFNDYLVPLLQKKLSSEQTLYAIFSNIELLRNLHASLLEALEERFVSNFFTFGDLFTEFVPFLILYTDFVNNFDTSREAITKEKKQNKAFEDFISQPERKKNCKLDIHSLLITPVQRIPRYIMLFEGLLKYLDKTNLDYEVFKTVLSKLKILAVQVNKNKYKKQTFQALVLVQSKFRLLEGATLLKAGRKLLKEGHLIEKTHPNPSKSWVFLFNDCVIFATNDGDTFRFRFALPLSKITLRRDTGHQVERTSKQFLNFLLVKQIGAVTLTPDTQEDRDDWTTQIEEAITEVKKAQEVVHDLVKWERIGINRKKIKPPELHSHSSCAIEENMFIFGGEDSEGNLTNDIFSFDLGSKEWQKIKVNKGNIPEPRSGSTLTAVSAYLFLFGGENKTQKFGDFHIFITETGEWMNNPQTTGNRPTPRTGHTAALVGTQLWIFGGKNSEGVELNDLYCLDCNTYTWYDVKPEKNFLPPPRVFQSIQIVDYQIYIFGGKCKETVYNDIWAYDIEANEWYQPEIQGTKPEGRYGHSCCYVSQSKRIYYIGGNSKEEKPINDIVSLHLNTSSWEQINEEGHTPDTRTFHNAVHYLEKESNDIEQEQDELGDLGIDNSDEKLPELRKNTIILFGGQGVDKFSNDAFSVDLDFKKSGKRRMEEEEEDLLFIKKKNDKQKDKNEKVNKGSNYQEDSTSKYDHSNYQKNGLNGNRIDENLQKSSNQLLADPHQRFNGYVQGKKSLNKLESMAKKFKIFDDKVRSIELDWRKKHRGESFKSSSSPKSQNQRKNTRTNSNSSVGSSGGGGGGGSGYSGNGNTGGKTTPIKPKTKPTPNNTPKTTPKNKRNINKIEQKQQNNFLNELNNRLPLKKVNTNSPNSNKNLNNHKNFNSNKTTNNNNINNNNVGKFGLKSNSNFKQLTGDIQKTKLQLQKSEKESTELQNKLENLKTTLSNLQKRRNYLSLFCGLEEFIPIKIYRKTSVVGVKMIKPPSLIGDIKVPFEKEFKKMVSFSFKKSPKKKINQEQYENYLSTYNKQERIPLKLIIHLGKKLK</sequence>
<dbReference type="Gene3D" id="1.20.900.10">
    <property type="entry name" value="Dbl homology (DH) domain"/>
    <property type="match status" value="1"/>
</dbReference>
<dbReference type="PROSITE" id="PS50096">
    <property type="entry name" value="IQ"/>
    <property type="match status" value="1"/>
</dbReference>
<evidence type="ECO:0000256" key="2">
    <source>
        <dbReference type="ARBA" id="ARBA00022737"/>
    </source>
</evidence>
<dbReference type="SUPFAM" id="SSF50729">
    <property type="entry name" value="PH domain-like"/>
    <property type="match status" value="1"/>
</dbReference>
<keyword evidence="3" id="KW-0175">Coiled coil</keyword>
<dbReference type="InterPro" id="IPR015915">
    <property type="entry name" value="Kelch-typ_b-propeller"/>
</dbReference>
<dbReference type="PROSITE" id="PS50003">
    <property type="entry name" value="PH_DOMAIN"/>
    <property type="match status" value="1"/>
</dbReference>
<dbReference type="PANTHER" id="PTHR46093:SF18">
    <property type="entry name" value="FIBRONECTIN TYPE-III DOMAIN-CONTAINING PROTEIN"/>
    <property type="match status" value="1"/>
</dbReference>
<dbReference type="Pfam" id="PF24681">
    <property type="entry name" value="Kelch_KLHDC2_KLHL20_DRC7"/>
    <property type="match status" value="1"/>
</dbReference>
<feature type="region of interest" description="Disordered" evidence="4">
    <location>
        <begin position="720"/>
        <end position="759"/>
    </location>
</feature>
<evidence type="ECO:0000259" key="6">
    <source>
        <dbReference type="PROSITE" id="PS50010"/>
    </source>
</evidence>
<feature type="region of interest" description="Disordered" evidence="4">
    <location>
        <begin position="814"/>
        <end position="891"/>
    </location>
</feature>
<dbReference type="InterPro" id="IPR001849">
    <property type="entry name" value="PH_domain"/>
</dbReference>
<protein>
    <submittedName>
        <fullName evidence="7">Faciogenital dysplasia protein</fullName>
    </submittedName>
</protein>
<evidence type="ECO:0000259" key="5">
    <source>
        <dbReference type="PROSITE" id="PS50003"/>
    </source>
</evidence>
<dbReference type="Pfam" id="PF00169">
    <property type="entry name" value="PH"/>
    <property type="match status" value="1"/>
</dbReference>
<feature type="compositionally biased region" description="Basic and acidic residues" evidence="4">
    <location>
        <begin position="721"/>
        <end position="730"/>
    </location>
</feature>
<feature type="domain" description="DH" evidence="6">
    <location>
        <begin position="34"/>
        <end position="214"/>
    </location>
</feature>
<comment type="caution">
    <text evidence="7">The sequence shown here is derived from an EMBL/GenBank/DDBJ whole genome shotgun (WGS) entry which is preliminary data.</text>
</comment>
<dbReference type="EMBL" id="JANTQA010000032">
    <property type="protein sequence ID" value="KAJ3439248.1"/>
    <property type="molecule type" value="Genomic_DNA"/>
</dbReference>
<feature type="region of interest" description="Disordered" evidence="4">
    <location>
        <begin position="912"/>
        <end position="950"/>
    </location>
</feature>
<name>A0AAV7ZG63_9EUKA</name>
<proteinExistence type="predicted"/>
<evidence type="ECO:0000313" key="8">
    <source>
        <dbReference type="Proteomes" id="UP001146793"/>
    </source>
</evidence>
<feature type="compositionally biased region" description="Low complexity" evidence="4">
    <location>
        <begin position="864"/>
        <end position="884"/>
    </location>
</feature>
<feature type="compositionally biased region" description="Low complexity" evidence="4">
    <location>
        <begin position="916"/>
        <end position="947"/>
    </location>
</feature>
<dbReference type="Pfam" id="PF01344">
    <property type="entry name" value="Kelch_1"/>
    <property type="match status" value="1"/>
</dbReference>
<dbReference type="SMART" id="SM00325">
    <property type="entry name" value="RhoGEF"/>
    <property type="match status" value="1"/>
</dbReference>
<evidence type="ECO:0000256" key="1">
    <source>
        <dbReference type="ARBA" id="ARBA00022441"/>
    </source>
</evidence>
<evidence type="ECO:0000256" key="3">
    <source>
        <dbReference type="SAM" id="Coils"/>
    </source>
</evidence>
<organism evidence="7 8">
    <name type="scientific">Anaeramoeba flamelloides</name>
    <dbReference type="NCBI Taxonomy" id="1746091"/>
    <lineage>
        <taxon>Eukaryota</taxon>
        <taxon>Metamonada</taxon>
        <taxon>Anaeramoebidae</taxon>
        <taxon>Anaeramoeba</taxon>
    </lineage>
</organism>
<dbReference type="SUPFAM" id="SSF117281">
    <property type="entry name" value="Kelch motif"/>
    <property type="match status" value="1"/>
</dbReference>
<feature type="coiled-coil region" evidence="3">
    <location>
        <begin position="959"/>
        <end position="1000"/>
    </location>
</feature>
<keyword evidence="1" id="KW-0880">Kelch repeat</keyword>
<dbReference type="InterPro" id="IPR006652">
    <property type="entry name" value="Kelch_1"/>
</dbReference>
<dbReference type="GO" id="GO:0005085">
    <property type="term" value="F:guanyl-nucleotide exchange factor activity"/>
    <property type="evidence" value="ECO:0007669"/>
    <property type="project" value="InterPro"/>
</dbReference>
<dbReference type="AlphaFoldDB" id="A0AAV7ZG63"/>